<comment type="caution">
    <text evidence="2">The sequence shown here is derived from an EMBL/GenBank/DDBJ whole genome shotgun (WGS) entry which is preliminary data.</text>
</comment>
<proteinExistence type="predicted"/>
<organism evidence="2 3">
    <name type="scientific">Microbacterium soli</name>
    <dbReference type="NCBI Taxonomy" id="446075"/>
    <lineage>
        <taxon>Bacteria</taxon>
        <taxon>Bacillati</taxon>
        <taxon>Actinomycetota</taxon>
        <taxon>Actinomycetes</taxon>
        <taxon>Micrococcales</taxon>
        <taxon>Microbacteriaceae</taxon>
        <taxon>Microbacterium</taxon>
    </lineage>
</organism>
<name>A0ABP7NK40_9MICO</name>
<dbReference type="RefSeq" id="WP_344820371.1">
    <property type="nucleotide sequence ID" value="NZ_BAABCP010000002.1"/>
</dbReference>
<dbReference type="Proteomes" id="UP001501591">
    <property type="component" value="Unassembled WGS sequence"/>
</dbReference>
<evidence type="ECO:0008006" key="4">
    <source>
        <dbReference type="Google" id="ProtNLM"/>
    </source>
</evidence>
<reference evidence="3" key="1">
    <citation type="journal article" date="2019" name="Int. J. Syst. Evol. Microbiol.">
        <title>The Global Catalogue of Microorganisms (GCM) 10K type strain sequencing project: providing services to taxonomists for standard genome sequencing and annotation.</title>
        <authorList>
            <consortium name="The Broad Institute Genomics Platform"/>
            <consortium name="The Broad Institute Genome Sequencing Center for Infectious Disease"/>
            <person name="Wu L."/>
            <person name="Ma J."/>
        </authorList>
    </citation>
    <scope>NUCLEOTIDE SEQUENCE [LARGE SCALE GENOMIC DNA]</scope>
    <source>
        <strain evidence="3">JCM 17024</strain>
    </source>
</reference>
<keyword evidence="1" id="KW-0812">Transmembrane</keyword>
<keyword evidence="1" id="KW-1133">Transmembrane helix</keyword>
<accession>A0ABP7NK40</accession>
<protein>
    <recommendedName>
        <fullName evidence="4">DUF3618 domain-containing protein</fullName>
    </recommendedName>
</protein>
<gene>
    <name evidence="2" type="ORF">GCM10022383_28440</name>
</gene>
<evidence type="ECO:0000313" key="2">
    <source>
        <dbReference type="EMBL" id="GAA3948979.1"/>
    </source>
</evidence>
<feature type="transmembrane region" description="Helical" evidence="1">
    <location>
        <begin position="34"/>
        <end position="53"/>
    </location>
</feature>
<sequence length="55" mass="5874">MTDDTATAVARIDERLIAVERDVKEIKAAIRPSWPSIASALIAAATLIILVATKL</sequence>
<keyword evidence="3" id="KW-1185">Reference proteome</keyword>
<evidence type="ECO:0000256" key="1">
    <source>
        <dbReference type="SAM" id="Phobius"/>
    </source>
</evidence>
<dbReference type="EMBL" id="BAABCP010000002">
    <property type="protein sequence ID" value="GAA3948979.1"/>
    <property type="molecule type" value="Genomic_DNA"/>
</dbReference>
<evidence type="ECO:0000313" key="3">
    <source>
        <dbReference type="Proteomes" id="UP001501591"/>
    </source>
</evidence>
<keyword evidence="1" id="KW-0472">Membrane</keyword>